<accession>A0AC61MV78</accession>
<gene>
    <name evidence="1" type="ORF">JYE49_09365</name>
</gene>
<dbReference type="EMBL" id="CP068393">
    <property type="protein sequence ID" value="QUC66077.1"/>
    <property type="molecule type" value="Genomic_DNA"/>
</dbReference>
<evidence type="ECO:0000313" key="1">
    <source>
        <dbReference type="EMBL" id="QUC66077.1"/>
    </source>
</evidence>
<name>A0AC61MV78_9FIRM</name>
<evidence type="ECO:0000313" key="2">
    <source>
        <dbReference type="Proteomes" id="UP000682782"/>
    </source>
</evidence>
<keyword evidence="2" id="KW-1185">Reference proteome</keyword>
<protein>
    <submittedName>
        <fullName evidence="1">Uncharacterized protein</fullName>
    </submittedName>
</protein>
<organism evidence="1 2">
    <name type="scientific">Aristaeella hokkaidonensis</name>
    <dbReference type="NCBI Taxonomy" id="3046382"/>
    <lineage>
        <taxon>Bacteria</taxon>
        <taxon>Bacillati</taxon>
        <taxon>Bacillota</taxon>
        <taxon>Clostridia</taxon>
        <taxon>Eubacteriales</taxon>
        <taxon>Aristaeellaceae</taxon>
        <taxon>Aristaeella</taxon>
    </lineage>
</organism>
<sequence>MDQFSLNLIMIIGFVLGSGLIVLEAFIPGFGVAGICGVVLEVAALYCCWQLFGVGTALLAFVAVLVLIALALLISYRSAMNGRLSKSPLVLKDTEAPAGEAKPDHWIGREGVAVTSLRPAGQIEIDGTRLNAASDGEFIKRGTPVLVTGAEGDHYTIRVKD</sequence>
<proteinExistence type="predicted"/>
<dbReference type="Proteomes" id="UP000682782">
    <property type="component" value="Chromosome"/>
</dbReference>
<reference evidence="1" key="1">
    <citation type="submission" date="2021-01" db="EMBL/GenBank/DDBJ databases">
        <title>Complete genome sequence of Clostridiales bacterium R-7.</title>
        <authorList>
            <person name="Mahoney-Kurpe S.C."/>
            <person name="Palevich N."/>
            <person name="Koike S."/>
            <person name="Moon C.D."/>
            <person name="Attwood G.T."/>
        </authorList>
    </citation>
    <scope>NUCLEOTIDE SEQUENCE</scope>
    <source>
        <strain evidence="1">R-7</strain>
    </source>
</reference>